<evidence type="ECO:0000313" key="3">
    <source>
        <dbReference type="Proteomes" id="UP001229244"/>
    </source>
</evidence>
<dbReference type="AlphaFoldDB" id="A0AAE3VNY2"/>
<feature type="transmembrane region" description="Helical" evidence="1">
    <location>
        <begin position="7"/>
        <end position="24"/>
    </location>
</feature>
<gene>
    <name evidence="2" type="ORF">J2S73_001983</name>
</gene>
<keyword evidence="1" id="KW-0472">Membrane</keyword>
<dbReference type="Proteomes" id="UP001229244">
    <property type="component" value="Unassembled WGS sequence"/>
</dbReference>
<feature type="transmembrane region" description="Helical" evidence="1">
    <location>
        <begin position="30"/>
        <end position="52"/>
    </location>
</feature>
<name>A0AAE3VNY2_9HYPH</name>
<dbReference type="EMBL" id="JAUSUL010000002">
    <property type="protein sequence ID" value="MDQ0315526.1"/>
    <property type="molecule type" value="Genomic_DNA"/>
</dbReference>
<proteinExistence type="predicted"/>
<accession>A0AAE3VNY2</accession>
<organism evidence="2 3">
    <name type="scientific">Amorphus orientalis</name>
    <dbReference type="NCBI Taxonomy" id="649198"/>
    <lineage>
        <taxon>Bacteria</taxon>
        <taxon>Pseudomonadati</taxon>
        <taxon>Pseudomonadota</taxon>
        <taxon>Alphaproteobacteria</taxon>
        <taxon>Hyphomicrobiales</taxon>
        <taxon>Amorphaceae</taxon>
        <taxon>Amorphus</taxon>
    </lineage>
</organism>
<reference evidence="2" key="1">
    <citation type="submission" date="2023-07" db="EMBL/GenBank/DDBJ databases">
        <title>Genomic Encyclopedia of Type Strains, Phase IV (KMG-IV): sequencing the most valuable type-strain genomes for metagenomic binning, comparative biology and taxonomic classification.</title>
        <authorList>
            <person name="Goeker M."/>
        </authorList>
    </citation>
    <scope>NUCLEOTIDE SEQUENCE</scope>
    <source>
        <strain evidence="2">DSM 21202</strain>
    </source>
</reference>
<evidence type="ECO:0000256" key="1">
    <source>
        <dbReference type="SAM" id="Phobius"/>
    </source>
</evidence>
<keyword evidence="1" id="KW-0812">Transmembrane</keyword>
<evidence type="ECO:0000313" key="2">
    <source>
        <dbReference type="EMBL" id="MDQ0315526.1"/>
    </source>
</evidence>
<keyword evidence="3" id="KW-1185">Reference proteome</keyword>
<comment type="caution">
    <text evidence="2">The sequence shown here is derived from an EMBL/GenBank/DDBJ whole genome shotgun (WGS) entry which is preliminary data.</text>
</comment>
<dbReference type="RefSeq" id="WP_306885355.1">
    <property type="nucleotide sequence ID" value="NZ_JAUSUL010000002.1"/>
</dbReference>
<protein>
    <submittedName>
        <fullName evidence="2">Uncharacterized membrane protein (UPF0136 family)</fullName>
    </submittedName>
</protein>
<sequence length="56" mass="5695">MIAIGCLAPLILGVIGGLLGYWMAGADNAPWGFAGGFVIGALFLGTIAWLMARAKS</sequence>
<keyword evidence="1" id="KW-1133">Transmembrane helix</keyword>